<dbReference type="InterPro" id="IPR055878">
    <property type="entry name" value="DUF7455"/>
</dbReference>
<dbReference type="Proteomes" id="UP001500928">
    <property type="component" value="Unassembled WGS sequence"/>
</dbReference>
<sequence length="71" mass="7595">MTSPITAPLTTPQRCDRCVARAAFVAHVPGGGELLFCGHHHRRHREGLLASGALVWPLPVDVAVDTRDDAA</sequence>
<evidence type="ECO:0000313" key="2">
    <source>
        <dbReference type="EMBL" id="GAA4797190.1"/>
    </source>
</evidence>
<dbReference type="RefSeq" id="WP_345418201.1">
    <property type="nucleotide sequence ID" value="NZ_BAABHO010000030.1"/>
</dbReference>
<accession>A0ABP9BLY4</accession>
<keyword evidence="3" id="KW-1185">Reference proteome</keyword>
<reference evidence="3" key="1">
    <citation type="journal article" date="2019" name="Int. J. Syst. Evol. Microbiol.">
        <title>The Global Catalogue of Microorganisms (GCM) 10K type strain sequencing project: providing services to taxonomists for standard genome sequencing and annotation.</title>
        <authorList>
            <consortium name="The Broad Institute Genomics Platform"/>
            <consortium name="The Broad Institute Genome Sequencing Center for Infectious Disease"/>
            <person name="Wu L."/>
            <person name="Ma J."/>
        </authorList>
    </citation>
    <scope>NUCLEOTIDE SEQUENCE [LARGE SCALE GENOMIC DNA]</scope>
    <source>
        <strain evidence="3">JCM 17979</strain>
    </source>
</reference>
<evidence type="ECO:0000313" key="3">
    <source>
        <dbReference type="Proteomes" id="UP001500928"/>
    </source>
</evidence>
<protein>
    <recommendedName>
        <fullName evidence="1">DUF7455 domain-containing protein</fullName>
    </recommendedName>
</protein>
<dbReference type="Pfam" id="PF24254">
    <property type="entry name" value="DUF7455"/>
    <property type="match status" value="1"/>
</dbReference>
<comment type="caution">
    <text evidence="2">The sequence shown here is derived from an EMBL/GenBank/DDBJ whole genome shotgun (WGS) entry which is preliminary data.</text>
</comment>
<organism evidence="2 3">
    <name type="scientific">Actinomycetospora chlora</name>
    <dbReference type="NCBI Taxonomy" id="663608"/>
    <lineage>
        <taxon>Bacteria</taxon>
        <taxon>Bacillati</taxon>
        <taxon>Actinomycetota</taxon>
        <taxon>Actinomycetes</taxon>
        <taxon>Pseudonocardiales</taxon>
        <taxon>Pseudonocardiaceae</taxon>
        <taxon>Actinomycetospora</taxon>
    </lineage>
</organism>
<proteinExistence type="predicted"/>
<gene>
    <name evidence="2" type="ORF">GCM10023200_36720</name>
</gene>
<feature type="domain" description="DUF7455" evidence="1">
    <location>
        <begin position="9"/>
        <end position="54"/>
    </location>
</feature>
<evidence type="ECO:0000259" key="1">
    <source>
        <dbReference type="Pfam" id="PF24254"/>
    </source>
</evidence>
<name>A0ABP9BLY4_9PSEU</name>
<dbReference type="EMBL" id="BAABHO010000030">
    <property type="protein sequence ID" value="GAA4797190.1"/>
    <property type="molecule type" value="Genomic_DNA"/>
</dbReference>